<feature type="region of interest" description="Disordered" evidence="1">
    <location>
        <begin position="1"/>
        <end position="77"/>
    </location>
</feature>
<feature type="region of interest" description="Disordered" evidence="1">
    <location>
        <begin position="312"/>
        <end position="342"/>
    </location>
</feature>
<evidence type="ECO:0000259" key="2">
    <source>
        <dbReference type="Pfam" id="PF03372"/>
    </source>
</evidence>
<feature type="compositionally biased region" description="Pro residues" evidence="1">
    <location>
        <begin position="23"/>
        <end position="40"/>
    </location>
</feature>
<feature type="compositionally biased region" description="Polar residues" evidence="1">
    <location>
        <begin position="140"/>
        <end position="190"/>
    </location>
</feature>
<dbReference type="PANTHER" id="PTHR33710">
    <property type="entry name" value="BNAC02G09200D PROTEIN"/>
    <property type="match status" value="1"/>
</dbReference>
<protein>
    <submittedName>
        <fullName evidence="3">BnaC02g46040D protein</fullName>
    </submittedName>
</protein>
<feature type="region of interest" description="Disordered" evidence="1">
    <location>
        <begin position="90"/>
        <end position="118"/>
    </location>
</feature>
<feature type="domain" description="Endonuclease/exonuclease/phosphatase" evidence="2">
    <location>
        <begin position="382"/>
        <end position="581"/>
    </location>
</feature>
<feature type="region of interest" description="Disordered" evidence="1">
    <location>
        <begin position="140"/>
        <end position="205"/>
    </location>
</feature>
<name>A0A078IVR0_BRANA</name>
<dbReference type="GO" id="GO:0003824">
    <property type="term" value="F:catalytic activity"/>
    <property type="evidence" value="ECO:0007669"/>
    <property type="project" value="InterPro"/>
</dbReference>
<proteinExistence type="predicted"/>
<dbReference type="PaxDb" id="3708-A0A078IVR0"/>
<feature type="compositionally biased region" description="Low complexity" evidence="1">
    <location>
        <begin position="8"/>
        <end position="22"/>
    </location>
</feature>
<organism evidence="3 4">
    <name type="scientific">Brassica napus</name>
    <name type="common">Rape</name>
    <dbReference type="NCBI Taxonomy" id="3708"/>
    <lineage>
        <taxon>Eukaryota</taxon>
        <taxon>Viridiplantae</taxon>
        <taxon>Streptophyta</taxon>
        <taxon>Embryophyta</taxon>
        <taxon>Tracheophyta</taxon>
        <taxon>Spermatophyta</taxon>
        <taxon>Magnoliopsida</taxon>
        <taxon>eudicotyledons</taxon>
        <taxon>Gunneridae</taxon>
        <taxon>Pentapetalae</taxon>
        <taxon>rosids</taxon>
        <taxon>malvids</taxon>
        <taxon>Brassicales</taxon>
        <taxon>Brassicaceae</taxon>
        <taxon>Brassiceae</taxon>
        <taxon>Brassica</taxon>
    </lineage>
</organism>
<evidence type="ECO:0000313" key="3">
    <source>
        <dbReference type="EMBL" id="CDY54092.1"/>
    </source>
</evidence>
<dbReference type="Proteomes" id="UP000028999">
    <property type="component" value="Unassembled WGS sequence"/>
</dbReference>
<reference evidence="3 4" key="1">
    <citation type="journal article" date="2014" name="Science">
        <title>Plant genetics. Early allopolyploid evolution in the post-Neolithic Brassica napus oilseed genome.</title>
        <authorList>
            <person name="Chalhoub B."/>
            <person name="Denoeud F."/>
            <person name="Liu S."/>
            <person name="Parkin I.A."/>
            <person name="Tang H."/>
            <person name="Wang X."/>
            <person name="Chiquet J."/>
            <person name="Belcram H."/>
            <person name="Tong C."/>
            <person name="Samans B."/>
            <person name="Correa M."/>
            <person name="Da Silva C."/>
            <person name="Just J."/>
            <person name="Falentin C."/>
            <person name="Koh C.S."/>
            <person name="Le Clainche I."/>
            <person name="Bernard M."/>
            <person name="Bento P."/>
            <person name="Noel B."/>
            <person name="Labadie K."/>
            <person name="Alberti A."/>
            <person name="Charles M."/>
            <person name="Arnaud D."/>
            <person name="Guo H."/>
            <person name="Daviaud C."/>
            <person name="Alamery S."/>
            <person name="Jabbari K."/>
            <person name="Zhao M."/>
            <person name="Edger P.P."/>
            <person name="Chelaifa H."/>
            <person name="Tack D."/>
            <person name="Lassalle G."/>
            <person name="Mestiri I."/>
            <person name="Schnel N."/>
            <person name="Le Paslier M.C."/>
            <person name="Fan G."/>
            <person name="Renault V."/>
            <person name="Bayer P.E."/>
            <person name="Golicz A.A."/>
            <person name="Manoli S."/>
            <person name="Lee T.H."/>
            <person name="Thi V.H."/>
            <person name="Chalabi S."/>
            <person name="Hu Q."/>
            <person name="Fan C."/>
            <person name="Tollenaere R."/>
            <person name="Lu Y."/>
            <person name="Battail C."/>
            <person name="Shen J."/>
            <person name="Sidebottom C.H."/>
            <person name="Wang X."/>
            <person name="Canaguier A."/>
            <person name="Chauveau A."/>
            <person name="Berard A."/>
            <person name="Deniot G."/>
            <person name="Guan M."/>
            <person name="Liu Z."/>
            <person name="Sun F."/>
            <person name="Lim Y.P."/>
            <person name="Lyons E."/>
            <person name="Town C.D."/>
            <person name="Bancroft I."/>
            <person name="Wang X."/>
            <person name="Meng J."/>
            <person name="Ma J."/>
            <person name="Pires J.C."/>
            <person name="King G.J."/>
            <person name="Brunel D."/>
            <person name="Delourme R."/>
            <person name="Renard M."/>
            <person name="Aury J.M."/>
            <person name="Adams K.L."/>
            <person name="Batley J."/>
            <person name="Snowdon R.J."/>
            <person name="Tost J."/>
            <person name="Edwards D."/>
            <person name="Zhou Y."/>
            <person name="Hua W."/>
            <person name="Sharpe A.G."/>
            <person name="Paterson A.H."/>
            <person name="Guan C."/>
            <person name="Wincker P."/>
        </authorList>
    </citation>
    <scope>NUCLEOTIDE SEQUENCE [LARGE SCALE GENOMIC DNA]</scope>
    <source>
        <strain evidence="4">cv. Darmor-bzh</strain>
    </source>
</reference>
<dbReference type="AlphaFoldDB" id="A0A078IVR0"/>
<dbReference type="Gene3D" id="3.60.10.10">
    <property type="entry name" value="Endonuclease/exonuclease/phosphatase"/>
    <property type="match status" value="1"/>
</dbReference>
<accession>A0A078IVR0</accession>
<dbReference type="EMBL" id="LK033276">
    <property type="protein sequence ID" value="CDY54092.1"/>
    <property type="molecule type" value="Genomic_DNA"/>
</dbReference>
<dbReference type="InterPro" id="IPR036691">
    <property type="entry name" value="Endo/exonu/phosph_ase_sf"/>
</dbReference>
<dbReference type="PANTHER" id="PTHR33710:SF77">
    <property type="entry name" value="DNASE I-LIKE SUPERFAMILY PROTEIN"/>
    <property type="match status" value="1"/>
</dbReference>
<keyword evidence="4" id="KW-1185">Reference proteome</keyword>
<sequence>MQNPWRVPGRSSGSSPPSSVTGDPPPQPDLPPDPPDPTSPLSPQDYPPLTNSPAAPKFKYPTVQRSVRGASYPSQTVAAAKSVDITMTPQEEMVGAATQIETGPISGPETDPQTGSEPTVSFSFPVNTVEAGSCSKSPFTTQRFTTLPPNQPSPILTNKVSSNDQQTTSQNTVPQNPSSETITCNQNPNNSTPPPFAAPNSGRPRVLIPDERKKLEIHNNPINRSTLWSSEHSMSTPTLKAIQIWAHLIGVPLDLRYNKGLSLVAGLVGEPKETDDFTKKSGEPNSFSCKGGSRSYQAVAFGTQTAYALIPASPPHPRPSLKRSRSSPTFSPTSTPNTNPNPFLPLCSDPIKALPFSAMSKTPPPQISLPLSNPPGPILRLNDPDKHQIFISWLLTHKPLFGAILESHVKELSMLPLLTKLCPAWHFTSNHLSDEDGRIILIWKDPLKLHVVHQSWQSLTYLITIPNKEPFYYTAVYASNLVADRSDLWTELIHLHSSLDLENKVWFVGGDFNQIQHHSEHSSPSVSSNDYQMYLLQDCLTQLGLFDLRFTGPSHTWTNNQPDDPIAKMLDRLLVNSTAVAAYPHALSSFLPPPPPISLTIPLVSWTLPITSPLLVPTLINSKTT</sequence>
<dbReference type="Pfam" id="PF03372">
    <property type="entry name" value="Exo_endo_phos"/>
    <property type="match status" value="1"/>
</dbReference>
<feature type="compositionally biased region" description="Low complexity" evidence="1">
    <location>
        <begin position="326"/>
        <end position="342"/>
    </location>
</feature>
<dbReference type="InterPro" id="IPR005135">
    <property type="entry name" value="Endo/exonuclease/phosphatase"/>
</dbReference>
<gene>
    <name evidence="3" type="primary">BnaC02g46040D</name>
    <name evidence="3" type="ORF">GSBRNA2T00013348001</name>
</gene>
<dbReference type="SUPFAM" id="SSF56219">
    <property type="entry name" value="DNase I-like"/>
    <property type="match status" value="1"/>
</dbReference>
<evidence type="ECO:0000256" key="1">
    <source>
        <dbReference type="SAM" id="MobiDB-lite"/>
    </source>
</evidence>
<evidence type="ECO:0000313" key="4">
    <source>
        <dbReference type="Proteomes" id="UP000028999"/>
    </source>
</evidence>
<dbReference type="Gramene" id="CDY54092">
    <property type="protein sequence ID" value="CDY54092"/>
    <property type="gene ID" value="GSBRNA2T00013348001"/>
</dbReference>